<sequence>MKRLLLVKATTFTLFFNLNLTFSTHAQHVPETAAASLVGAQTLTLLSDVVASVTNFQARTDGKEVRLTWATPPRVRLSHFVLERSQDGLQYDPVMEVRCQDKPQAGATYQTTDRHPWAGRSYYRLRIVQPSASSSFSRPVTAYVALQDLTLSPNPWSGCQPLTIRASLPETPFWISFHDLHGRHVCTIALQDAQVIVPREHFTPGLYHYRIYSSLEVLGQGKWKVE</sequence>
<evidence type="ECO:0000256" key="1">
    <source>
        <dbReference type="SAM" id="SignalP"/>
    </source>
</evidence>
<feature type="signal peptide" evidence="1">
    <location>
        <begin position="1"/>
        <end position="26"/>
    </location>
</feature>
<evidence type="ECO:0008006" key="4">
    <source>
        <dbReference type="Google" id="ProtNLM"/>
    </source>
</evidence>
<protein>
    <recommendedName>
        <fullName evidence="4">Por secretion system C-terminal sorting domain-containing protein</fullName>
    </recommendedName>
</protein>
<proteinExistence type="predicted"/>
<keyword evidence="1" id="KW-0732">Signal</keyword>
<dbReference type="STRING" id="1075417.SAMN05421823_106123"/>
<gene>
    <name evidence="2" type="ORF">SAMN05421823_106123</name>
</gene>
<dbReference type="Proteomes" id="UP000198510">
    <property type="component" value="Unassembled WGS sequence"/>
</dbReference>
<dbReference type="InterPro" id="IPR013783">
    <property type="entry name" value="Ig-like_fold"/>
</dbReference>
<dbReference type="OrthoDB" id="7574679at2"/>
<organism evidence="2 3">
    <name type="scientific">Catalinimonas alkaloidigena</name>
    <dbReference type="NCBI Taxonomy" id="1075417"/>
    <lineage>
        <taxon>Bacteria</taxon>
        <taxon>Pseudomonadati</taxon>
        <taxon>Bacteroidota</taxon>
        <taxon>Cytophagia</taxon>
        <taxon>Cytophagales</taxon>
        <taxon>Catalimonadaceae</taxon>
        <taxon>Catalinimonas</taxon>
    </lineage>
</organism>
<reference evidence="2 3" key="1">
    <citation type="submission" date="2016-10" db="EMBL/GenBank/DDBJ databases">
        <authorList>
            <person name="de Groot N.N."/>
        </authorList>
    </citation>
    <scope>NUCLEOTIDE SEQUENCE [LARGE SCALE GENOMIC DNA]</scope>
    <source>
        <strain evidence="2 3">DSM 25186</strain>
    </source>
</reference>
<dbReference type="AlphaFoldDB" id="A0A1G9KD07"/>
<dbReference type="Gene3D" id="2.60.40.10">
    <property type="entry name" value="Immunoglobulins"/>
    <property type="match status" value="1"/>
</dbReference>
<dbReference type="EMBL" id="FNFO01000006">
    <property type="protein sequence ID" value="SDL47506.1"/>
    <property type="molecule type" value="Genomic_DNA"/>
</dbReference>
<feature type="chain" id="PRO_5011747398" description="Por secretion system C-terminal sorting domain-containing protein" evidence="1">
    <location>
        <begin position="27"/>
        <end position="226"/>
    </location>
</feature>
<evidence type="ECO:0000313" key="2">
    <source>
        <dbReference type="EMBL" id="SDL47506.1"/>
    </source>
</evidence>
<name>A0A1G9KD07_9BACT</name>
<accession>A0A1G9KD07</accession>
<dbReference type="RefSeq" id="WP_089683808.1">
    <property type="nucleotide sequence ID" value="NZ_FNFO01000006.1"/>
</dbReference>
<evidence type="ECO:0000313" key="3">
    <source>
        <dbReference type="Proteomes" id="UP000198510"/>
    </source>
</evidence>
<keyword evidence="3" id="KW-1185">Reference proteome</keyword>